<proteinExistence type="predicted"/>
<dbReference type="InterPro" id="IPR013766">
    <property type="entry name" value="Thioredoxin_domain"/>
</dbReference>
<dbReference type="InterPro" id="IPR036249">
    <property type="entry name" value="Thioredoxin-like_sf"/>
</dbReference>
<organism evidence="2">
    <name type="scientific">Tetraselmis sp. GSL018</name>
    <dbReference type="NCBI Taxonomy" id="582737"/>
    <lineage>
        <taxon>Eukaryota</taxon>
        <taxon>Viridiplantae</taxon>
        <taxon>Chlorophyta</taxon>
        <taxon>core chlorophytes</taxon>
        <taxon>Chlorodendrophyceae</taxon>
        <taxon>Chlorodendrales</taxon>
        <taxon>Chlorodendraceae</taxon>
        <taxon>Tetraselmis</taxon>
    </lineage>
</organism>
<name>A0A061SAB9_9CHLO</name>
<gene>
    <name evidence="2" type="primary">TRXA</name>
    <name evidence="2" type="ORF">TSPGSL018_12011</name>
</gene>
<sequence length="76" mass="8346">MIGPFFVECSEHFPNLVFVKIDVDEADELAADCGVSAMPTFQVFDPAKGDELESCKVEELVGASKDKLKELCGKYN</sequence>
<dbReference type="PANTHER" id="PTHR10438">
    <property type="entry name" value="THIOREDOXIN"/>
    <property type="match status" value="1"/>
</dbReference>
<dbReference type="Gene3D" id="3.40.30.10">
    <property type="entry name" value="Glutaredoxin"/>
    <property type="match status" value="1"/>
</dbReference>
<dbReference type="PANTHER" id="PTHR10438:SF463">
    <property type="entry name" value="THIOREDOXIN"/>
    <property type="match status" value="1"/>
</dbReference>
<dbReference type="SUPFAM" id="SSF52833">
    <property type="entry name" value="Thioredoxin-like"/>
    <property type="match status" value="1"/>
</dbReference>
<reference evidence="2" key="1">
    <citation type="submission" date="2014-05" db="EMBL/GenBank/DDBJ databases">
        <title>The transcriptome of the halophilic microalga Tetraselmis sp. GSL018 isolated from the Great Salt Lake, Utah.</title>
        <authorList>
            <person name="Jinkerson R.E."/>
            <person name="D'Adamo S."/>
            <person name="Posewitz M.C."/>
        </authorList>
    </citation>
    <scope>NUCLEOTIDE SEQUENCE</scope>
    <source>
        <strain evidence="2">GSL018</strain>
    </source>
</reference>
<feature type="domain" description="Thioredoxin" evidence="1">
    <location>
        <begin position="1"/>
        <end position="69"/>
    </location>
</feature>
<dbReference type="AlphaFoldDB" id="A0A061SAB9"/>
<dbReference type="EMBL" id="GBEZ01005616">
    <property type="protein sequence ID" value="JAC79711.1"/>
    <property type="molecule type" value="Transcribed_RNA"/>
</dbReference>
<protein>
    <submittedName>
        <fullName evidence="2">Thioredoxin 1</fullName>
    </submittedName>
</protein>
<accession>A0A061SAB9</accession>
<evidence type="ECO:0000259" key="1">
    <source>
        <dbReference type="Pfam" id="PF00085"/>
    </source>
</evidence>
<dbReference type="CDD" id="cd02947">
    <property type="entry name" value="TRX_family"/>
    <property type="match status" value="1"/>
</dbReference>
<dbReference type="Pfam" id="PF00085">
    <property type="entry name" value="Thioredoxin"/>
    <property type="match status" value="1"/>
</dbReference>
<evidence type="ECO:0000313" key="2">
    <source>
        <dbReference type="EMBL" id="JAC79711.1"/>
    </source>
</evidence>
<dbReference type="InterPro" id="IPR050620">
    <property type="entry name" value="Thioredoxin_H-type-like"/>
</dbReference>